<dbReference type="Proteomes" id="UP000271098">
    <property type="component" value="Unassembled WGS sequence"/>
</dbReference>
<evidence type="ECO:0000313" key="2">
    <source>
        <dbReference type="Proteomes" id="UP000271098"/>
    </source>
</evidence>
<dbReference type="EMBL" id="UYRT01015018">
    <property type="protein sequence ID" value="VDK54634.1"/>
    <property type="molecule type" value="Genomic_DNA"/>
</dbReference>
<reference evidence="3" key="1">
    <citation type="submission" date="2016-06" db="UniProtKB">
        <authorList>
            <consortium name="WormBaseParasite"/>
        </authorList>
    </citation>
    <scope>IDENTIFICATION</scope>
</reference>
<organism evidence="3">
    <name type="scientific">Gongylonema pulchrum</name>
    <dbReference type="NCBI Taxonomy" id="637853"/>
    <lineage>
        <taxon>Eukaryota</taxon>
        <taxon>Metazoa</taxon>
        <taxon>Ecdysozoa</taxon>
        <taxon>Nematoda</taxon>
        <taxon>Chromadorea</taxon>
        <taxon>Rhabditida</taxon>
        <taxon>Spirurina</taxon>
        <taxon>Spiruromorpha</taxon>
        <taxon>Spiruroidea</taxon>
        <taxon>Gongylonematidae</taxon>
        <taxon>Gongylonema</taxon>
    </lineage>
</organism>
<dbReference type="AlphaFoldDB" id="A0A183DCH5"/>
<keyword evidence="2" id="KW-1185">Reference proteome</keyword>
<accession>A0A183DCH5</accession>
<dbReference type="Gene3D" id="1.10.418.60">
    <property type="entry name" value="Ncd80 complex, Nuf2 subunit"/>
    <property type="match status" value="1"/>
</dbReference>
<reference evidence="1 2" key="2">
    <citation type="submission" date="2018-11" db="EMBL/GenBank/DDBJ databases">
        <authorList>
            <consortium name="Pathogen Informatics"/>
        </authorList>
    </citation>
    <scope>NUCLEOTIDE SEQUENCE [LARGE SCALE GENOMIC DNA]</scope>
</reference>
<protein>
    <submittedName>
        <fullName evidence="1 3">Uncharacterized protein</fullName>
    </submittedName>
</protein>
<name>A0A183DCH5_9BILA</name>
<sequence length="58" mass="6842">MYHSAWPKLVIFYALSEIVEDLWPKEVQFDFMDLINPHPDSTRILLSVLTKFLGFISE</sequence>
<proteinExistence type="predicted"/>
<dbReference type="WBParaSite" id="GPUH_0000642501-mRNA-1">
    <property type="protein sequence ID" value="GPUH_0000642501-mRNA-1"/>
    <property type="gene ID" value="GPUH_0000642501"/>
</dbReference>
<dbReference type="InterPro" id="IPR038275">
    <property type="entry name" value="Nuf2_N_sf"/>
</dbReference>
<evidence type="ECO:0000313" key="1">
    <source>
        <dbReference type="EMBL" id="VDK54634.1"/>
    </source>
</evidence>
<evidence type="ECO:0000313" key="3">
    <source>
        <dbReference type="WBParaSite" id="GPUH_0000642501-mRNA-1"/>
    </source>
</evidence>
<gene>
    <name evidence="1" type="ORF">GPUH_LOCUS6416</name>
</gene>